<keyword evidence="3 5" id="KW-1133">Transmembrane helix</keyword>
<comment type="subcellular location">
    <subcellularLocation>
        <location evidence="1">Membrane</location>
        <topology evidence="1">Multi-pass membrane protein</topology>
    </subcellularLocation>
</comment>
<evidence type="ECO:0000313" key="8">
    <source>
        <dbReference type="Proteomes" id="UP001500339"/>
    </source>
</evidence>
<dbReference type="Pfam" id="PF04932">
    <property type="entry name" value="Wzy_C"/>
    <property type="match status" value="1"/>
</dbReference>
<evidence type="ECO:0000259" key="6">
    <source>
        <dbReference type="Pfam" id="PF04932"/>
    </source>
</evidence>
<keyword evidence="2 5" id="KW-0812">Transmembrane</keyword>
<dbReference type="Proteomes" id="UP001500339">
    <property type="component" value="Unassembled WGS sequence"/>
</dbReference>
<dbReference type="InterPro" id="IPR007016">
    <property type="entry name" value="O-antigen_ligase-rel_domated"/>
</dbReference>
<sequence length="416" mass="48089">MEIASKVLSLLLYSYILLLPILPSKFNIGGIPLNGDIILALIILVYLLMVVIISDYRKRFFKGLKGFFSNYLDLFIFALIAVMVLSISYSTDKKIAIGETARFGTYIALYFIIKYELNEKRILDNILKLYIIIGTIINIIGIIEYFKGVGYIQQSEHGVMVRIFSTLENSNNLGAFMVIYIFPLIMLALREKDKRKKTIYFLLSLLPLVNIVLSFSRNAWVGLVIGCVILALTYNWRIILGLFGLGGVSLFIPQVWNRVREITDVSQNLSRIKLWDIALMMIKDHPIKGVGNGNYRALYEKYRILYKNKIEYYPGQNFHPHNIFIKIQTELGIFGTLAFLAMVLSIIYRLINFIKKSRDEFYKSFYKGFLASFVAFIIMNLIDNFFSAPKVIAFFWILIAVFEGNRYREEEVGVYY</sequence>
<feature type="transmembrane region" description="Helical" evidence="5">
    <location>
        <begin position="7"/>
        <end position="25"/>
    </location>
</feature>
<feature type="domain" description="O-antigen ligase-related" evidence="6">
    <location>
        <begin position="203"/>
        <end position="340"/>
    </location>
</feature>
<dbReference type="PANTHER" id="PTHR37422">
    <property type="entry name" value="TEICHURONIC ACID BIOSYNTHESIS PROTEIN TUAE"/>
    <property type="match status" value="1"/>
</dbReference>
<evidence type="ECO:0000313" key="7">
    <source>
        <dbReference type="EMBL" id="GAA0718406.1"/>
    </source>
</evidence>
<dbReference type="PANTHER" id="PTHR37422:SF17">
    <property type="entry name" value="O-ANTIGEN LIGASE"/>
    <property type="match status" value="1"/>
</dbReference>
<evidence type="ECO:0000256" key="1">
    <source>
        <dbReference type="ARBA" id="ARBA00004141"/>
    </source>
</evidence>
<feature type="transmembrane region" description="Helical" evidence="5">
    <location>
        <begin position="201"/>
        <end position="232"/>
    </location>
</feature>
<dbReference type="InterPro" id="IPR051533">
    <property type="entry name" value="WaaL-like"/>
</dbReference>
<reference evidence="8" key="1">
    <citation type="journal article" date="2019" name="Int. J. Syst. Evol. Microbiol.">
        <title>The Global Catalogue of Microorganisms (GCM) 10K type strain sequencing project: providing services to taxonomists for standard genome sequencing and annotation.</title>
        <authorList>
            <consortium name="The Broad Institute Genomics Platform"/>
            <consortium name="The Broad Institute Genome Sequencing Center for Infectious Disease"/>
            <person name="Wu L."/>
            <person name="Ma J."/>
        </authorList>
    </citation>
    <scope>NUCLEOTIDE SEQUENCE [LARGE SCALE GENOMIC DNA]</scope>
    <source>
        <strain evidence="8">JCM 1405</strain>
    </source>
</reference>
<keyword evidence="7" id="KW-0436">Ligase</keyword>
<keyword evidence="4 5" id="KW-0472">Membrane</keyword>
<feature type="transmembrane region" description="Helical" evidence="5">
    <location>
        <begin position="371"/>
        <end position="399"/>
    </location>
</feature>
<feature type="transmembrane region" description="Helical" evidence="5">
    <location>
        <begin position="238"/>
        <end position="256"/>
    </location>
</feature>
<evidence type="ECO:0000256" key="4">
    <source>
        <dbReference type="ARBA" id="ARBA00023136"/>
    </source>
</evidence>
<dbReference type="GO" id="GO:0016874">
    <property type="term" value="F:ligase activity"/>
    <property type="evidence" value="ECO:0007669"/>
    <property type="project" value="UniProtKB-KW"/>
</dbReference>
<accession>A0ABP3TY97</accession>
<feature type="transmembrane region" description="Helical" evidence="5">
    <location>
        <begin position="68"/>
        <end position="89"/>
    </location>
</feature>
<evidence type="ECO:0000256" key="3">
    <source>
        <dbReference type="ARBA" id="ARBA00022989"/>
    </source>
</evidence>
<organism evidence="7 8">
    <name type="scientific">Clostridium malenominatum</name>
    <dbReference type="NCBI Taxonomy" id="1539"/>
    <lineage>
        <taxon>Bacteria</taxon>
        <taxon>Bacillati</taxon>
        <taxon>Bacillota</taxon>
        <taxon>Clostridia</taxon>
        <taxon>Eubacteriales</taxon>
        <taxon>Clostridiaceae</taxon>
        <taxon>Clostridium</taxon>
    </lineage>
</organism>
<name>A0ABP3TY97_9CLOT</name>
<proteinExistence type="predicted"/>
<dbReference type="RefSeq" id="WP_343766264.1">
    <property type="nucleotide sequence ID" value="NZ_BAAACF010000001.1"/>
</dbReference>
<evidence type="ECO:0000256" key="2">
    <source>
        <dbReference type="ARBA" id="ARBA00022692"/>
    </source>
</evidence>
<protein>
    <submittedName>
        <fullName evidence="7">O-antigen ligase family protein</fullName>
    </submittedName>
</protein>
<feature type="transmembrane region" description="Helical" evidence="5">
    <location>
        <begin position="331"/>
        <end position="351"/>
    </location>
</feature>
<feature type="transmembrane region" description="Helical" evidence="5">
    <location>
        <begin position="173"/>
        <end position="189"/>
    </location>
</feature>
<feature type="transmembrane region" description="Helical" evidence="5">
    <location>
        <begin position="37"/>
        <end position="56"/>
    </location>
</feature>
<comment type="caution">
    <text evidence="7">The sequence shown here is derived from an EMBL/GenBank/DDBJ whole genome shotgun (WGS) entry which is preliminary data.</text>
</comment>
<evidence type="ECO:0000256" key="5">
    <source>
        <dbReference type="SAM" id="Phobius"/>
    </source>
</evidence>
<gene>
    <name evidence="7" type="ORF">GCM10008905_05230</name>
</gene>
<dbReference type="EMBL" id="BAAACF010000001">
    <property type="protein sequence ID" value="GAA0718406.1"/>
    <property type="molecule type" value="Genomic_DNA"/>
</dbReference>
<keyword evidence="8" id="KW-1185">Reference proteome</keyword>
<feature type="transmembrane region" description="Helical" evidence="5">
    <location>
        <begin position="125"/>
        <end position="146"/>
    </location>
</feature>